<dbReference type="GO" id="GO:0033744">
    <property type="term" value="F:L-methionine:thioredoxin-disulfide S-oxidoreductase activity"/>
    <property type="evidence" value="ECO:0007669"/>
    <property type="project" value="RHEA"/>
</dbReference>
<comment type="catalytic activity">
    <reaction evidence="3 4">
        <text>[thioredoxin]-disulfide + L-methionine + H2O = L-methionine (S)-S-oxide + [thioredoxin]-dithiol</text>
        <dbReference type="Rhea" id="RHEA:19993"/>
        <dbReference type="Rhea" id="RHEA-COMP:10698"/>
        <dbReference type="Rhea" id="RHEA-COMP:10700"/>
        <dbReference type="ChEBI" id="CHEBI:15377"/>
        <dbReference type="ChEBI" id="CHEBI:29950"/>
        <dbReference type="ChEBI" id="CHEBI:50058"/>
        <dbReference type="ChEBI" id="CHEBI:57844"/>
        <dbReference type="ChEBI" id="CHEBI:58772"/>
        <dbReference type="EC" id="1.8.4.11"/>
    </reaction>
</comment>
<keyword evidence="1 4" id="KW-0560">Oxidoreductase</keyword>
<dbReference type="RefSeq" id="WP_062370704.1">
    <property type="nucleotide sequence ID" value="NZ_LNCD01000078.1"/>
</dbReference>
<dbReference type="PANTHER" id="PTHR43774">
    <property type="entry name" value="PEPTIDE METHIONINE SULFOXIDE REDUCTASE"/>
    <property type="match status" value="1"/>
</dbReference>
<comment type="caution">
    <text evidence="6">The sequence shown here is derived from an EMBL/GenBank/DDBJ whole genome shotgun (WGS) entry which is preliminary data.</text>
</comment>
<dbReference type="NCBIfam" id="TIGR00401">
    <property type="entry name" value="msrA"/>
    <property type="match status" value="1"/>
</dbReference>
<feature type="active site" evidence="4">
    <location>
        <position position="69"/>
    </location>
</feature>
<dbReference type="InterPro" id="IPR002569">
    <property type="entry name" value="Met_Sox_Rdtase_MsrA_dom"/>
</dbReference>
<reference evidence="6 7" key="1">
    <citation type="submission" date="2015-11" db="EMBL/GenBank/DDBJ databases">
        <title>Draft Genome Sequence of the Strain BR 10423 (Rhizobium sp.) isolated from nodules of Mimosa pudica.</title>
        <authorList>
            <person name="Barauna A.C."/>
            <person name="Zilli J.E."/>
            <person name="Simoes-Araujo J.L."/>
            <person name="Reis V.M."/>
            <person name="James E.K."/>
            <person name="Reis F.B.Jr."/>
            <person name="Rouws L.F."/>
            <person name="Passos S.R."/>
            <person name="Gois S.R."/>
        </authorList>
    </citation>
    <scope>NUCLEOTIDE SEQUENCE [LARGE SCALE GENOMIC DNA]</scope>
    <source>
        <strain evidence="6 7">BR10423</strain>
    </source>
</reference>
<dbReference type="InterPro" id="IPR036509">
    <property type="entry name" value="Met_Sox_Rdtase_MsrA_sf"/>
</dbReference>
<protein>
    <recommendedName>
        <fullName evidence="4">Peptide methionine sulfoxide reductase MsrA</fullName>
        <shortName evidence="4">Protein-methionine-S-oxide reductase</shortName>
        <ecNumber evidence="4">1.8.4.11</ecNumber>
    </recommendedName>
    <alternativeName>
        <fullName evidence="4">Peptide-methionine (S)-S-oxide reductase</fullName>
        <shortName evidence="4">Peptide Met(O) reductase</shortName>
    </alternativeName>
</protein>
<organism evidence="6 7">
    <name type="scientific">Rhizobium altiplani</name>
    <dbReference type="NCBI Taxonomy" id="1864509"/>
    <lineage>
        <taxon>Bacteria</taxon>
        <taxon>Pseudomonadati</taxon>
        <taxon>Pseudomonadota</taxon>
        <taxon>Alphaproteobacteria</taxon>
        <taxon>Hyphomicrobiales</taxon>
        <taxon>Rhizobiaceae</taxon>
        <taxon>Rhizobium/Agrobacterium group</taxon>
        <taxon>Rhizobium</taxon>
    </lineage>
</organism>
<comment type="similarity">
    <text evidence="4">Belongs to the MsrA Met sulfoxide reductase family.</text>
</comment>
<evidence type="ECO:0000256" key="3">
    <source>
        <dbReference type="ARBA" id="ARBA00048782"/>
    </source>
</evidence>
<dbReference type="Gene3D" id="3.30.1060.10">
    <property type="entry name" value="Peptide methionine sulphoxide reductase MsrA"/>
    <property type="match status" value="1"/>
</dbReference>
<evidence type="ECO:0000256" key="2">
    <source>
        <dbReference type="ARBA" id="ARBA00047806"/>
    </source>
</evidence>
<dbReference type="AlphaFoldDB" id="A0A109JMN1"/>
<dbReference type="EC" id="1.8.4.11" evidence="4"/>
<gene>
    <name evidence="4" type="primary">msrA</name>
    <name evidence="6" type="ORF">AS026_06005</name>
</gene>
<name>A0A109JMN1_9HYPH</name>
<proteinExistence type="inferred from homology"/>
<feature type="domain" description="Peptide methionine sulphoxide reductase MsrA" evidence="5">
    <location>
        <begin position="63"/>
        <end position="214"/>
    </location>
</feature>
<dbReference type="PANTHER" id="PTHR43774:SF1">
    <property type="entry name" value="PEPTIDE METHIONINE SULFOXIDE REDUCTASE MSRA 2"/>
    <property type="match status" value="1"/>
</dbReference>
<dbReference type="Pfam" id="PF01625">
    <property type="entry name" value="PMSR"/>
    <property type="match status" value="1"/>
</dbReference>
<dbReference type="SUPFAM" id="SSF55068">
    <property type="entry name" value="Peptide methionine sulfoxide reductase"/>
    <property type="match status" value="1"/>
</dbReference>
<evidence type="ECO:0000256" key="1">
    <source>
        <dbReference type="ARBA" id="ARBA00023002"/>
    </source>
</evidence>
<dbReference type="Proteomes" id="UP000068164">
    <property type="component" value="Unassembled WGS sequence"/>
</dbReference>
<evidence type="ECO:0000259" key="5">
    <source>
        <dbReference type="Pfam" id="PF01625"/>
    </source>
</evidence>
<sequence length="246" mass="26532">MKNRRKDPSASFRAIARLGLVALAVIGGGGVALSLNGGSQPEEAKHVPPALHDVAATPGKQSLVLAGGCFWGVQGAFQHVAGVVSATAGYAGGSASTATYEMTETGQTGHAEAVEIVYNPKQVTYGQLLQIFFSVVHDPTQVDQQGPDVGKQYRSAIFPLNDEQAKVASDYIAQLGKEGAFGRPIATSIEVGKTFYRAEAYHQDYVYNNPSQPYVYIYEQPKIEALKRLFPEQYRERPVLVADQAR</sequence>
<accession>A0A109JMN1</accession>
<keyword evidence="7" id="KW-1185">Reference proteome</keyword>
<comment type="catalytic activity">
    <reaction evidence="2 4">
        <text>L-methionyl-[protein] + [thioredoxin]-disulfide + H2O = L-methionyl-(S)-S-oxide-[protein] + [thioredoxin]-dithiol</text>
        <dbReference type="Rhea" id="RHEA:14217"/>
        <dbReference type="Rhea" id="RHEA-COMP:10698"/>
        <dbReference type="Rhea" id="RHEA-COMP:10700"/>
        <dbReference type="Rhea" id="RHEA-COMP:12313"/>
        <dbReference type="Rhea" id="RHEA-COMP:12315"/>
        <dbReference type="ChEBI" id="CHEBI:15377"/>
        <dbReference type="ChEBI" id="CHEBI:16044"/>
        <dbReference type="ChEBI" id="CHEBI:29950"/>
        <dbReference type="ChEBI" id="CHEBI:44120"/>
        <dbReference type="ChEBI" id="CHEBI:50058"/>
        <dbReference type="EC" id="1.8.4.11"/>
    </reaction>
</comment>
<evidence type="ECO:0000313" key="7">
    <source>
        <dbReference type="Proteomes" id="UP000068164"/>
    </source>
</evidence>
<dbReference type="EMBL" id="LNCD01000078">
    <property type="protein sequence ID" value="KWV51609.1"/>
    <property type="molecule type" value="Genomic_DNA"/>
</dbReference>
<evidence type="ECO:0000313" key="6">
    <source>
        <dbReference type="EMBL" id="KWV51609.1"/>
    </source>
</evidence>
<comment type="function">
    <text evidence="4">Has an important function as a repair enzyme for proteins that have been inactivated by oxidation. Catalyzes the reversible oxidation-reduction of methionine sulfoxide in proteins to methionine.</text>
</comment>
<dbReference type="GO" id="GO:0008113">
    <property type="term" value="F:peptide-methionine (S)-S-oxide reductase activity"/>
    <property type="evidence" value="ECO:0007669"/>
    <property type="project" value="UniProtKB-UniRule"/>
</dbReference>
<evidence type="ECO:0000256" key="4">
    <source>
        <dbReference type="HAMAP-Rule" id="MF_01401"/>
    </source>
</evidence>
<dbReference type="HAMAP" id="MF_01401">
    <property type="entry name" value="MsrA"/>
    <property type="match status" value="1"/>
</dbReference>
<dbReference type="OrthoDB" id="4174719at2"/>